<evidence type="ECO:0000256" key="3">
    <source>
        <dbReference type="ARBA" id="ARBA00023004"/>
    </source>
</evidence>
<evidence type="ECO:0000313" key="7">
    <source>
        <dbReference type="Proteomes" id="UP001259347"/>
    </source>
</evidence>
<dbReference type="InterPro" id="IPR029052">
    <property type="entry name" value="Metallo-depent_PP-like"/>
</dbReference>
<reference evidence="6 7" key="1">
    <citation type="submission" date="2023-07" db="EMBL/GenBank/DDBJ databases">
        <title>Sorghum-associated microbial communities from plants grown in Nebraska, USA.</title>
        <authorList>
            <person name="Schachtman D."/>
        </authorList>
    </citation>
    <scope>NUCLEOTIDE SEQUENCE [LARGE SCALE GENOMIC DNA]</scope>
    <source>
        <strain evidence="6 7">2980</strain>
    </source>
</reference>
<dbReference type="PANTHER" id="PTHR42988">
    <property type="entry name" value="PHOSPHOHYDROLASE"/>
    <property type="match status" value="1"/>
</dbReference>
<dbReference type="InterPro" id="IPR004843">
    <property type="entry name" value="Calcineurin-like_PHP"/>
</dbReference>
<dbReference type="Gene3D" id="3.60.21.10">
    <property type="match status" value="1"/>
</dbReference>
<dbReference type="RefSeq" id="WP_310016849.1">
    <property type="nucleotide sequence ID" value="NZ_JAVDUM010000001.1"/>
</dbReference>
<name>A0ABU1S820_9MICO</name>
<comment type="caution">
    <text evidence="6">The sequence shown here is derived from an EMBL/GenBank/DDBJ whole genome shotgun (WGS) entry which is preliminary data.</text>
</comment>
<evidence type="ECO:0000256" key="4">
    <source>
        <dbReference type="ARBA" id="ARBA00025742"/>
    </source>
</evidence>
<evidence type="ECO:0000259" key="5">
    <source>
        <dbReference type="Pfam" id="PF00149"/>
    </source>
</evidence>
<dbReference type="PANTHER" id="PTHR42988:SF2">
    <property type="entry name" value="CYCLIC NUCLEOTIDE PHOSPHODIESTERASE CBUA0032-RELATED"/>
    <property type="match status" value="1"/>
</dbReference>
<keyword evidence="3" id="KW-0408">Iron</keyword>
<gene>
    <name evidence="6" type="ORF">J2Y69_000332</name>
</gene>
<dbReference type="Proteomes" id="UP001259347">
    <property type="component" value="Unassembled WGS sequence"/>
</dbReference>
<keyword evidence="1" id="KW-0479">Metal-binding</keyword>
<accession>A0ABU1S820</accession>
<protein>
    <submittedName>
        <fullName evidence="6">3',5'-cyclic AMP phosphodiesterase CpdA</fullName>
    </submittedName>
</protein>
<dbReference type="InterPro" id="IPR050884">
    <property type="entry name" value="CNP_phosphodiesterase-III"/>
</dbReference>
<evidence type="ECO:0000256" key="2">
    <source>
        <dbReference type="ARBA" id="ARBA00022801"/>
    </source>
</evidence>
<feature type="domain" description="Calcineurin-like phosphoesterase" evidence="5">
    <location>
        <begin position="3"/>
        <end position="183"/>
    </location>
</feature>
<evidence type="ECO:0000313" key="6">
    <source>
        <dbReference type="EMBL" id="MDR6865750.1"/>
    </source>
</evidence>
<dbReference type="Pfam" id="PF00149">
    <property type="entry name" value="Metallophos"/>
    <property type="match status" value="1"/>
</dbReference>
<dbReference type="EMBL" id="JAVDUM010000001">
    <property type="protein sequence ID" value="MDR6865750.1"/>
    <property type="molecule type" value="Genomic_DNA"/>
</dbReference>
<sequence>MVRIAHLSDTHLDGTPERALRAQRVLHEITELDDIDLVLVSGDLTDHAAHAEYVQFFDIFSAFSPLLVVPGNHDRRTPLAAHLEPAADGYFNTVSTVDGLTVIGLDSLIEGETAGRLAEGTIEFAHDALRSADGPAILALHHPPVPVGHDFADQNGLLNASALAEILTMHDHVIAILTGHVHTALAASFAGRPLLGAPGIASTMRLGSRMDPIADTNAMPGLAVHTVEHSASESTSIRSIFHYLSPDTP</sequence>
<dbReference type="SUPFAM" id="SSF56300">
    <property type="entry name" value="Metallo-dependent phosphatases"/>
    <property type="match status" value="1"/>
</dbReference>
<organism evidence="6 7">
    <name type="scientific">Microbacterium resistens</name>
    <dbReference type="NCBI Taxonomy" id="156977"/>
    <lineage>
        <taxon>Bacteria</taxon>
        <taxon>Bacillati</taxon>
        <taxon>Actinomycetota</taxon>
        <taxon>Actinomycetes</taxon>
        <taxon>Micrococcales</taxon>
        <taxon>Microbacteriaceae</taxon>
        <taxon>Microbacterium</taxon>
    </lineage>
</organism>
<keyword evidence="7" id="KW-1185">Reference proteome</keyword>
<evidence type="ECO:0000256" key="1">
    <source>
        <dbReference type="ARBA" id="ARBA00022723"/>
    </source>
</evidence>
<proteinExistence type="inferred from homology"/>
<keyword evidence="2" id="KW-0378">Hydrolase</keyword>
<comment type="similarity">
    <text evidence="4">Belongs to the cyclic nucleotide phosphodiesterase class-III family.</text>
</comment>